<dbReference type="AlphaFoldDB" id="A0A4V5UUP7"/>
<organism evidence="1 2">
    <name type="scientific">Ilyomonas limi</name>
    <dbReference type="NCBI Taxonomy" id="2575867"/>
    <lineage>
        <taxon>Bacteria</taxon>
        <taxon>Pseudomonadati</taxon>
        <taxon>Bacteroidota</taxon>
        <taxon>Chitinophagia</taxon>
        <taxon>Chitinophagales</taxon>
        <taxon>Chitinophagaceae</taxon>
        <taxon>Ilyomonas</taxon>
    </lineage>
</organism>
<accession>A0A4V5UUP7</accession>
<gene>
    <name evidence="1" type="ORF">FC093_10155</name>
</gene>
<keyword evidence="2" id="KW-1185">Reference proteome</keyword>
<dbReference type="RefSeq" id="WP_137261671.1">
    <property type="nucleotide sequence ID" value="NZ_SZQL01000007.1"/>
</dbReference>
<protein>
    <submittedName>
        <fullName evidence="1">ScyD/ScyE family protein</fullName>
    </submittedName>
</protein>
<comment type="caution">
    <text evidence="1">The sequence shown here is derived from an EMBL/GenBank/DDBJ whole genome shotgun (WGS) entry which is preliminary data.</text>
</comment>
<dbReference type="SUPFAM" id="SSF63829">
    <property type="entry name" value="Calcium-dependent phosphotriesterase"/>
    <property type="match status" value="1"/>
</dbReference>
<name>A0A4V5UUP7_9BACT</name>
<dbReference type="EMBL" id="SZQL01000007">
    <property type="protein sequence ID" value="TKK68483.1"/>
    <property type="molecule type" value="Genomic_DNA"/>
</dbReference>
<sequence>MKTFLQSASRLQLPWLYVTCIALLSFSLGCNKVPDNLPTLHITTVASGLVSPMGLETDAGGNIWICETGTAAHDGKVVVVTPSGEVYDAIVNLASINNAVSGEVEGPAHLLLDKGVLHVLAGNYLYNINVSNFKPGDTPIDASTLPYEDIGSFVLSYPFVNNAHDTHPYNLTKGPEGDLYIADAGANAVLHRKGANQYTVLAELPNVANPTPIGSPEIQCVPTGIMYDGRDFLVTTLTGFPFPTGSALIYKISMSGSVSVYQDGLTTLVDIAEGHSLGHLVLQHATFGLKGFEPNSGALVWANGKTIRQLAGGLNIPVGLKQVNIRTWYITSLGDGTLLKAAYY</sequence>
<dbReference type="Proteomes" id="UP000305848">
    <property type="component" value="Unassembled WGS sequence"/>
</dbReference>
<dbReference type="OrthoDB" id="928769at2"/>
<dbReference type="PROSITE" id="PS51257">
    <property type="entry name" value="PROKAR_LIPOPROTEIN"/>
    <property type="match status" value="1"/>
</dbReference>
<dbReference type="InterPro" id="IPR011042">
    <property type="entry name" value="6-blade_b-propeller_TolB-like"/>
</dbReference>
<proteinExistence type="predicted"/>
<reference evidence="1 2" key="1">
    <citation type="submission" date="2019-05" db="EMBL/GenBank/DDBJ databases">
        <title>Panacibacter sp. strain 17mud1-8 Genome sequencing and assembly.</title>
        <authorList>
            <person name="Chhetri G."/>
        </authorList>
    </citation>
    <scope>NUCLEOTIDE SEQUENCE [LARGE SCALE GENOMIC DNA]</scope>
    <source>
        <strain evidence="1 2">17mud1-8</strain>
    </source>
</reference>
<dbReference type="Gene3D" id="2.120.10.30">
    <property type="entry name" value="TolB, C-terminal domain"/>
    <property type="match status" value="1"/>
</dbReference>
<evidence type="ECO:0000313" key="2">
    <source>
        <dbReference type="Proteomes" id="UP000305848"/>
    </source>
</evidence>
<dbReference type="InterPro" id="IPR048031">
    <property type="entry name" value="ScyD/ScyE-like"/>
</dbReference>
<evidence type="ECO:0000313" key="1">
    <source>
        <dbReference type="EMBL" id="TKK68483.1"/>
    </source>
</evidence>
<dbReference type="NCBIfam" id="NF033206">
    <property type="entry name" value="ScyE_fam"/>
    <property type="match status" value="1"/>
</dbReference>